<keyword evidence="1" id="KW-0812">Transmembrane</keyword>
<organism evidence="2 3">
    <name type="scientific">Candidatus Caccovicinus merdipullorum</name>
    <dbReference type="NCBI Taxonomy" id="2840724"/>
    <lineage>
        <taxon>Bacteria</taxon>
        <taxon>Bacillati</taxon>
        <taxon>Bacillota</taxon>
        <taxon>Clostridia</taxon>
        <taxon>Eubacteriales</taxon>
        <taxon>Candidatus Caccovicinus</taxon>
    </lineage>
</organism>
<evidence type="ECO:0000256" key="1">
    <source>
        <dbReference type="SAM" id="Phobius"/>
    </source>
</evidence>
<proteinExistence type="predicted"/>
<protein>
    <submittedName>
        <fullName evidence="2">FeoB-associated Cys-rich membrane protein</fullName>
    </submittedName>
</protein>
<evidence type="ECO:0000313" key="3">
    <source>
        <dbReference type="Proteomes" id="UP000886860"/>
    </source>
</evidence>
<dbReference type="Proteomes" id="UP000886860">
    <property type="component" value="Unassembled WGS sequence"/>
</dbReference>
<keyword evidence="1" id="KW-1133">Transmembrane helix</keyword>
<comment type="caution">
    <text evidence="2">The sequence shown here is derived from an EMBL/GenBank/DDBJ whole genome shotgun (WGS) entry which is preliminary data.</text>
</comment>
<reference evidence="2" key="2">
    <citation type="journal article" date="2021" name="PeerJ">
        <title>Extensive microbial diversity within the chicken gut microbiome revealed by metagenomics and culture.</title>
        <authorList>
            <person name="Gilroy R."/>
            <person name="Ravi A."/>
            <person name="Getino M."/>
            <person name="Pursley I."/>
            <person name="Horton D.L."/>
            <person name="Alikhan N.F."/>
            <person name="Baker D."/>
            <person name="Gharbi K."/>
            <person name="Hall N."/>
            <person name="Watson M."/>
            <person name="Adriaenssens E.M."/>
            <person name="Foster-Nyarko E."/>
            <person name="Jarju S."/>
            <person name="Secka A."/>
            <person name="Antonio M."/>
            <person name="Oren A."/>
            <person name="Chaudhuri R.R."/>
            <person name="La Ragione R."/>
            <person name="Hildebrand F."/>
            <person name="Pallen M.J."/>
        </authorList>
    </citation>
    <scope>NUCLEOTIDE SEQUENCE</scope>
    <source>
        <strain evidence="2">CHK123-3438</strain>
    </source>
</reference>
<accession>A0A9D1GJC7</accession>
<dbReference type="EMBL" id="DVKS01000128">
    <property type="protein sequence ID" value="HIT41916.1"/>
    <property type="molecule type" value="Genomic_DNA"/>
</dbReference>
<gene>
    <name evidence="2" type="ORF">IAB60_07470</name>
</gene>
<sequence>MLADIIILAAILLYCGFVIVRRYRNRNNPGAGCCGCTGCSGGCAGCASARQPVSKGSHKK</sequence>
<feature type="transmembrane region" description="Helical" evidence="1">
    <location>
        <begin position="6"/>
        <end position="23"/>
    </location>
</feature>
<keyword evidence="1" id="KW-0472">Membrane</keyword>
<name>A0A9D1GJC7_9FIRM</name>
<reference evidence="2" key="1">
    <citation type="submission" date="2020-10" db="EMBL/GenBank/DDBJ databases">
        <authorList>
            <person name="Gilroy R."/>
        </authorList>
    </citation>
    <scope>NUCLEOTIDE SEQUENCE</scope>
    <source>
        <strain evidence="2">CHK123-3438</strain>
    </source>
</reference>
<dbReference type="AlphaFoldDB" id="A0A9D1GJC7"/>
<evidence type="ECO:0000313" key="2">
    <source>
        <dbReference type="EMBL" id="HIT41916.1"/>
    </source>
</evidence>